<dbReference type="Proteomes" id="UP001319104">
    <property type="component" value="Unassembled WGS sequence"/>
</dbReference>
<protein>
    <submittedName>
        <fullName evidence="1">Uncharacterized protein</fullName>
    </submittedName>
</protein>
<comment type="caution">
    <text evidence="1">The sequence shown here is derived from an EMBL/GenBank/DDBJ whole genome shotgun (WGS) entry which is preliminary data.</text>
</comment>
<dbReference type="EMBL" id="JAHCMY010000021">
    <property type="protein sequence ID" value="MBS9525870.1"/>
    <property type="molecule type" value="Genomic_DNA"/>
</dbReference>
<keyword evidence="2" id="KW-1185">Reference proteome</keyword>
<evidence type="ECO:0000313" key="1">
    <source>
        <dbReference type="EMBL" id="MBS9525870.1"/>
    </source>
</evidence>
<dbReference type="AlphaFoldDB" id="A0AAP2CNN4"/>
<reference evidence="1 2" key="1">
    <citation type="submission" date="2021-05" db="EMBL/GenBank/DDBJ databases">
        <authorList>
            <person name="Zhang Z.D."/>
            <person name="Osman G."/>
        </authorList>
    </citation>
    <scope>NUCLEOTIDE SEQUENCE [LARGE SCALE GENOMIC DNA]</scope>
    <source>
        <strain evidence="1 2">KCTC 32217</strain>
    </source>
</reference>
<dbReference type="RefSeq" id="WP_213946730.1">
    <property type="nucleotide sequence ID" value="NZ_JAHCMY010000021.1"/>
</dbReference>
<proteinExistence type="predicted"/>
<organism evidence="1 2">
    <name type="scientific">Litoribacter ruber</name>
    <dbReference type="NCBI Taxonomy" id="702568"/>
    <lineage>
        <taxon>Bacteria</taxon>
        <taxon>Pseudomonadati</taxon>
        <taxon>Bacteroidota</taxon>
        <taxon>Cytophagia</taxon>
        <taxon>Cytophagales</taxon>
        <taxon>Cyclobacteriaceae</taxon>
        <taxon>Litoribacter</taxon>
    </lineage>
</organism>
<evidence type="ECO:0000313" key="2">
    <source>
        <dbReference type="Proteomes" id="UP001319104"/>
    </source>
</evidence>
<sequence length="148" mass="17129">MENKNPEIINLEAEEVTYEVGTSIEKAEVFLTKLNETGELVLNSVQAITSTIENVKSLNFQIKQMEVDFELKLKEYDLRIEKAKLHATTIQMTLDRASSTVDKILDKVLDMDIENDNPQYIQKRSELMDQLRNASDNLAMMFITFMKY</sequence>
<name>A0AAP2CNN4_9BACT</name>
<gene>
    <name evidence="1" type="ORF">KI659_17750</name>
</gene>
<accession>A0AAP2CNN4</accession>